<dbReference type="KEGG" id="svt:SVTN_40540"/>
<proteinExistence type="predicted"/>
<dbReference type="Proteomes" id="UP000031774">
    <property type="component" value="Plasmid pSVL1"/>
</dbReference>
<evidence type="ECO:0000313" key="2">
    <source>
        <dbReference type="EMBL" id="AJF70453.1"/>
    </source>
</evidence>
<organism evidence="2 3">
    <name type="scientific">Streptomyces vietnamensis</name>
    <dbReference type="NCBI Taxonomy" id="362257"/>
    <lineage>
        <taxon>Bacteria</taxon>
        <taxon>Bacillati</taxon>
        <taxon>Actinomycetota</taxon>
        <taxon>Actinomycetes</taxon>
        <taxon>Kitasatosporales</taxon>
        <taxon>Streptomycetaceae</taxon>
        <taxon>Streptomyces</taxon>
    </lineage>
</organism>
<dbReference type="HOGENOM" id="CLU_2412052_0_0_11"/>
<dbReference type="RefSeq" id="WP_041134922.1">
    <property type="nucleotide sequence ID" value="NZ_CP010408.1"/>
</dbReference>
<keyword evidence="2" id="KW-0614">Plasmid</keyword>
<protein>
    <submittedName>
        <fullName evidence="2">Uncharacterized protein</fullName>
    </submittedName>
</protein>
<evidence type="ECO:0000256" key="1">
    <source>
        <dbReference type="SAM" id="MobiDB-lite"/>
    </source>
</evidence>
<gene>
    <name evidence="2" type="ORF">SVTN_40540</name>
</gene>
<name>A0A0B5ILE7_9ACTN</name>
<accession>A0A0B5ILE7</accession>
<geneLocation type="plasmid" evidence="2 3">
    <name>pSVL1</name>
</geneLocation>
<dbReference type="AlphaFoldDB" id="A0A0B5ILE7"/>
<feature type="region of interest" description="Disordered" evidence="1">
    <location>
        <begin position="1"/>
        <end position="20"/>
    </location>
</feature>
<evidence type="ECO:0000313" key="3">
    <source>
        <dbReference type="Proteomes" id="UP000031774"/>
    </source>
</evidence>
<reference evidence="2 3" key="1">
    <citation type="submission" date="2014-12" db="EMBL/GenBank/DDBJ databases">
        <title>Complete genome sequence of Streptomyces vietnamensis strain GIMV4.0001, a genetic manipulable producer of the benzoisochromanequinone antibiotic granaticin.</title>
        <authorList>
            <person name="Deng M.R."/>
            <person name="Guo J."/>
            <person name="Ma L.Y."/>
            <person name="Feng G.D."/>
            <person name="Mo C.Y."/>
            <person name="Zhu H.H."/>
        </authorList>
    </citation>
    <scope>NUCLEOTIDE SEQUENCE [LARGE SCALE GENOMIC DNA]</scope>
    <source>
        <strain evidence="3">GIMV4.0001</strain>
        <plasmid evidence="2 3">pSVL1</plasmid>
    </source>
</reference>
<dbReference type="EMBL" id="CP010408">
    <property type="protein sequence ID" value="AJF70453.1"/>
    <property type="molecule type" value="Genomic_DNA"/>
</dbReference>
<sequence>MHATRRKQHTPPTTRAHGTAARFLKSLAKANPLLADREFVCNRCDAAWAGAEADCWHCGLPATFSSHRYGSALQRLFAATTSAALVPKGAAS</sequence>
<keyword evidence="3" id="KW-1185">Reference proteome</keyword>